<name>A0A4Y3QKM3_MICTE</name>
<protein>
    <submittedName>
        <fullName evidence="2">Uncharacterized protein</fullName>
    </submittedName>
</protein>
<feature type="compositionally biased region" description="Basic and acidic residues" evidence="1">
    <location>
        <begin position="52"/>
        <end position="63"/>
    </location>
</feature>
<gene>
    <name evidence="2" type="ORF">MTE01_16800</name>
</gene>
<dbReference type="EMBL" id="BJML01000004">
    <property type="protein sequence ID" value="GEB45735.1"/>
    <property type="molecule type" value="Genomic_DNA"/>
</dbReference>
<dbReference type="Proteomes" id="UP000319525">
    <property type="component" value="Unassembled WGS sequence"/>
</dbReference>
<reference evidence="2 3" key="1">
    <citation type="submission" date="2019-06" db="EMBL/GenBank/DDBJ databases">
        <title>Whole genome shotgun sequence of Microbacterium testaceum NBRC 12675.</title>
        <authorList>
            <person name="Hosoyama A."/>
            <person name="Uohara A."/>
            <person name="Ohji S."/>
            <person name="Ichikawa N."/>
        </authorList>
    </citation>
    <scope>NUCLEOTIDE SEQUENCE [LARGE SCALE GENOMIC DNA]</scope>
    <source>
        <strain evidence="2 3">NBRC 12675</strain>
    </source>
</reference>
<organism evidence="2 3">
    <name type="scientific">Microbacterium testaceum</name>
    <name type="common">Aureobacterium testaceum</name>
    <name type="synonym">Brevibacterium testaceum</name>
    <dbReference type="NCBI Taxonomy" id="2033"/>
    <lineage>
        <taxon>Bacteria</taxon>
        <taxon>Bacillati</taxon>
        <taxon>Actinomycetota</taxon>
        <taxon>Actinomycetes</taxon>
        <taxon>Micrococcales</taxon>
        <taxon>Microbacteriaceae</taxon>
        <taxon>Microbacterium</taxon>
    </lineage>
</organism>
<sequence>MSNRHTQILHPARAPGKISTPGKRNARCAERTAGGARLPSTATRTFALKAAPQHENRRRENLAAKHRPPLPRGTDPRAEEGGLNTMTLTIHFSLVGGTMNVRTKLAAGLLTLGMIGGGMAIAPAASAATEMRENYTNYATKARCESVKSSTMNRLRSTGRQIQAHTPCQYQSGRQWMFQVWYI</sequence>
<accession>A0A4Y3QKM3</accession>
<feature type="region of interest" description="Disordered" evidence="1">
    <location>
        <begin position="49"/>
        <end position="81"/>
    </location>
</feature>
<evidence type="ECO:0000313" key="2">
    <source>
        <dbReference type="EMBL" id="GEB45735.1"/>
    </source>
</evidence>
<evidence type="ECO:0000313" key="3">
    <source>
        <dbReference type="Proteomes" id="UP000319525"/>
    </source>
</evidence>
<evidence type="ECO:0000256" key="1">
    <source>
        <dbReference type="SAM" id="MobiDB-lite"/>
    </source>
</evidence>
<comment type="caution">
    <text evidence="2">The sequence shown here is derived from an EMBL/GenBank/DDBJ whole genome shotgun (WGS) entry which is preliminary data.</text>
</comment>
<dbReference type="AlphaFoldDB" id="A0A4Y3QKM3"/>
<proteinExistence type="predicted"/>
<feature type="region of interest" description="Disordered" evidence="1">
    <location>
        <begin position="1"/>
        <end position="25"/>
    </location>
</feature>